<evidence type="ECO:0000313" key="2">
    <source>
        <dbReference type="Proteomes" id="UP000185221"/>
    </source>
</evidence>
<keyword evidence="1" id="KW-0378">Hydrolase</keyword>
<organism evidence="1 2">
    <name type="scientific">Algoriphagus halophilus</name>
    <dbReference type="NCBI Taxonomy" id="226505"/>
    <lineage>
        <taxon>Bacteria</taxon>
        <taxon>Pseudomonadati</taxon>
        <taxon>Bacteroidota</taxon>
        <taxon>Cytophagia</taxon>
        <taxon>Cytophagales</taxon>
        <taxon>Cyclobacteriaceae</taxon>
        <taxon>Algoriphagus</taxon>
    </lineage>
</organism>
<dbReference type="EMBL" id="FSRC01000001">
    <property type="protein sequence ID" value="SIN70362.1"/>
    <property type="molecule type" value="Genomic_DNA"/>
</dbReference>
<accession>A0A1N6DHV3</accession>
<dbReference type="Proteomes" id="UP000185221">
    <property type="component" value="Unassembled WGS sequence"/>
</dbReference>
<proteinExistence type="predicted"/>
<reference evidence="2" key="1">
    <citation type="submission" date="2016-11" db="EMBL/GenBank/DDBJ databases">
        <authorList>
            <person name="Varghese N."/>
            <person name="Submissions S."/>
        </authorList>
    </citation>
    <scope>NUCLEOTIDE SEQUENCE [LARGE SCALE GENOMIC DNA]</scope>
    <source>
        <strain evidence="2">DSM 15292</strain>
    </source>
</reference>
<dbReference type="AlphaFoldDB" id="A0A1N6DHV3"/>
<dbReference type="PANTHER" id="PTHR43611">
    <property type="entry name" value="ALPHA-D-GLUCOSE 1-PHOSPHATE PHOSPHATASE"/>
    <property type="match status" value="1"/>
</dbReference>
<dbReference type="PANTHER" id="PTHR43611:SF3">
    <property type="entry name" value="FLAVIN MONONUCLEOTIDE HYDROLASE 1, CHLOROPLATIC"/>
    <property type="match status" value="1"/>
</dbReference>
<name>A0A1N6DHV3_9BACT</name>
<dbReference type="InterPro" id="IPR036412">
    <property type="entry name" value="HAD-like_sf"/>
</dbReference>
<sequence length="209" mass="24692">MKNVPDADFLIFDLGNVIVDIDYQKSLDLIKKELPDYHHDKVDQFYLTEFHKKYEKGEINSEKFREEVRDYFEKDWNDEKVDDIWNSLLKNIPAERIDLISKLKDKYRLGILSNTNEIHIEAVYNMLRKDFQLDNFDPLFQHVFYSHEMGMSKPSPEIYLSMVEQLGTKPERVVFFDDLEANVKGAKSIGIQAVHVTGPQIIFDYLKHV</sequence>
<evidence type="ECO:0000313" key="1">
    <source>
        <dbReference type="EMBL" id="SIN70362.1"/>
    </source>
</evidence>
<dbReference type="InterPro" id="IPR023214">
    <property type="entry name" value="HAD_sf"/>
</dbReference>
<dbReference type="Pfam" id="PF00702">
    <property type="entry name" value="Hydrolase"/>
    <property type="match status" value="1"/>
</dbReference>
<protein>
    <submittedName>
        <fullName evidence="1">Putative hydrolase of the HAD superfamily</fullName>
    </submittedName>
</protein>
<dbReference type="InterPro" id="IPR023198">
    <property type="entry name" value="PGP-like_dom2"/>
</dbReference>
<dbReference type="SFLD" id="SFLDG01129">
    <property type="entry name" value="C1.5:_HAD__Beta-PGM__Phosphata"/>
    <property type="match status" value="1"/>
</dbReference>
<keyword evidence="2" id="KW-1185">Reference proteome</keyword>
<dbReference type="CDD" id="cd02603">
    <property type="entry name" value="HAD_sEH-N_like"/>
    <property type="match status" value="1"/>
</dbReference>
<dbReference type="SFLD" id="SFLDS00003">
    <property type="entry name" value="Haloacid_Dehalogenase"/>
    <property type="match status" value="1"/>
</dbReference>
<dbReference type="OrthoDB" id="9797415at2"/>
<gene>
    <name evidence="1" type="ORF">SAMN05444394_0935</name>
</gene>
<dbReference type="NCBIfam" id="TIGR01509">
    <property type="entry name" value="HAD-SF-IA-v3"/>
    <property type="match status" value="1"/>
</dbReference>
<dbReference type="Gene3D" id="1.10.150.240">
    <property type="entry name" value="Putative phosphatase, domain 2"/>
    <property type="match status" value="1"/>
</dbReference>
<dbReference type="NCBIfam" id="TIGR01549">
    <property type="entry name" value="HAD-SF-IA-v1"/>
    <property type="match status" value="1"/>
</dbReference>
<dbReference type="InterPro" id="IPR006439">
    <property type="entry name" value="HAD-SF_hydro_IA"/>
</dbReference>
<dbReference type="RefSeq" id="WP_074223641.1">
    <property type="nucleotide sequence ID" value="NZ_CP146486.1"/>
</dbReference>
<dbReference type="Gene3D" id="3.40.50.1000">
    <property type="entry name" value="HAD superfamily/HAD-like"/>
    <property type="match status" value="1"/>
</dbReference>
<dbReference type="STRING" id="226505.SAMN05444394_0935"/>
<dbReference type="GO" id="GO:0016787">
    <property type="term" value="F:hydrolase activity"/>
    <property type="evidence" value="ECO:0007669"/>
    <property type="project" value="UniProtKB-KW"/>
</dbReference>
<dbReference type="SUPFAM" id="SSF56784">
    <property type="entry name" value="HAD-like"/>
    <property type="match status" value="1"/>
</dbReference>
<dbReference type="PRINTS" id="PR00413">
    <property type="entry name" value="HADHALOGNASE"/>
</dbReference>